<comment type="caution">
    <text evidence="1">The sequence shown here is derived from an EMBL/GenBank/DDBJ whole genome shotgun (WGS) entry which is preliminary data.</text>
</comment>
<reference evidence="1 2" key="1">
    <citation type="journal article" date="2020" name="Nat. Food">
        <title>A phased Vanilla planifolia genome enables genetic improvement of flavour and production.</title>
        <authorList>
            <person name="Hasing T."/>
            <person name="Tang H."/>
            <person name="Brym M."/>
            <person name="Khazi F."/>
            <person name="Huang T."/>
            <person name="Chambers A.H."/>
        </authorList>
    </citation>
    <scope>NUCLEOTIDE SEQUENCE [LARGE SCALE GENOMIC DNA]</scope>
    <source>
        <tissue evidence="1">Leaf</tissue>
    </source>
</reference>
<gene>
    <name evidence="1" type="ORF">HPP92_010164</name>
</gene>
<accession>A0A835V164</accession>
<sequence>MDYPLFGLRVIHHILVGVDLSIDASLCALNGRAKASITMKLMLTNECTYTLSINNPY</sequence>
<dbReference type="Proteomes" id="UP000636800">
    <property type="component" value="Chromosome 5"/>
</dbReference>
<keyword evidence="2" id="KW-1185">Reference proteome</keyword>
<dbReference type="EMBL" id="JADCNL010000005">
    <property type="protein sequence ID" value="KAG0479306.1"/>
    <property type="molecule type" value="Genomic_DNA"/>
</dbReference>
<evidence type="ECO:0000313" key="1">
    <source>
        <dbReference type="EMBL" id="KAG0479306.1"/>
    </source>
</evidence>
<evidence type="ECO:0000313" key="2">
    <source>
        <dbReference type="Proteomes" id="UP000636800"/>
    </source>
</evidence>
<name>A0A835V164_VANPL</name>
<dbReference type="AlphaFoldDB" id="A0A835V164"/>
<dbReference type="OrthoDB" id="60033at2759"/>
<protein>
    <submittedName>
        <fullName evidence="1">Uncharacterized protein</fullName>
    </submittedName>
</protein>
<organism evidence="1 2">
    <name type="scientific">Vanilla planifolia</name>
    <name type="common">Vanilla</name>
    <dbReference type="NCBI Taxonomy" id="51239"/>
    <lineage>
        <taxon>Eukaryota</taxon>
        <taxon>Viridiplantae</taxon>
        <taxon>Streptophyta</taxon>
        <taxon>Embryophyta</taxon>
        <taxon>Tracheophyta</taxon>
        <taxon>Spermatophyta</taxon>
        <taxon>Magnoliopsida</taxon>
        <taxon>Liliopsida</taxon>
        <taxon>Asparagales</taxon>
        <taxon>Orchidaceae</taxon>
        <taxon>Vanilloideae</taxon>
        <taxon>Vanilleae</taxon>
        <taxon>Vanilla</taxon>
    </lineage>
</organism>
<proteinExistence type="predicted"/>